<dbReference type="GO" id="GO:0005794">
    <property type="term" value="C:Golgi apparatus"/>
    <property type="evidence" value="ECO:0007669"/>
    <property type="project" value="TreeGrafter"/>
</dbReference>
<comment type="caution">
    <text evidence="8">The sequence shown here is derived from an EMBL/GenBank/DDBJ whole genome shotgun (WGS) entry which is preliminary data.</text>
</comment>
<dbReference type="SUPFAM" id="SSF58038">
    <property type="entry name" value="SNARE fusion complex"/>
    <property type="match status" value="1"/>
</dbReference>
<dbReference type="GO" id="GO:0000149">
    <property type="term" value="F:SNARE binding"/>
    <property type="evidence" value="ECO:0007669"/>
    <property type="project" value="TreeGrafter"/>
</dbReference>
<dbReference type="Gene3D" id="1.20.5.110">
    <property type="match status" value="1"/>
</dbReference>
<dbReference type="GO" id="GO:0031902">
    <property type="term" value="C:late endosome membrane"/>
    <property type="evidence" value="ECO:0007669"/>
    <property type="project" value="TreeGrafter"/>
</dbReference>
<dbReference type="GO" id="GO:0005789">
    <property type="term" value="C:endoplasmic reticulum membrane"/>
    <property type="evidence" value="ECO:0007669"/>
    <property type="project" value="TreeGrafter"/>
</dbReference>
<evidence type="ECO:0000313" key="9">
    <source>
        <dbReference type="Proteomes" id="UP000031737"/>
    </source>
</evidence>
<evidence type="ECO:0000256" key="1">
    <source>
        <dbReference type="ARBA" id="ARBA00004211"/>
    </source>
</evidence>
<sequence>MKSALTILADEINEALAQLSKATEAVVVAETLLEKKTAEIAARPIMREARSKISTLRAEVRRTQDPATRAQYEKICQEADGRVRSLDGEMKQQIYPKRTVPREKTYTEWKEEELMGAGGPDGTGFTDSKQVLQSAVNVQRDALISLERAERQQYVTEERGHETLKALQQQAEQMYQVDEELRNLHGGLDRAAREVKWFYRQLAGDRCFLSLFGICVVALAVLVFVIIYKKRHK</sequence>
<evidence type="ECO:0000256" key="3">
    <source>
        <dbReference type="ARBA" id="ARBA00022692"/>
    </source>
</evidence>
<protein>
    <recommendedName>
        <fullName evidence="10">QA-SNARE protein</fullName>
    </recommendedName>
</protein>
<organism evidence="8 9">
    <name type="scientific">Trypanosoma rangeli SC58</name>
    <dbReference type="NCBI Taxonomy" id="429131"/>
    <lineage>
        <taxon>Eukaryota</taxon>
        <taxon>Discoba</taxon>
        <taxon>Euglenozoa</taxon>
        <taxon>Kinetoplastea</taxon>
        <taxon>Metakinetoplastina</taxon>
        <taxon>Trypanosomatida</taxon>
        <taxon>Trypanosomatidae</taxon>
        <taxon>Trypanosoma</taxon>
        <taxon>Herpetosoma</taxon>
    </lineage>
</organism>
<dbReference type="PANTHER" id="PTHR21230">
    <property type="entry name" value="VESICLE TRANSPORT V-SNARE PROTEIN VTI1-RELATED"/>
    <property type="match status" value="1"/>
</dbReference>
<evidence type="ECO:0000256" key="5">
    <source>
        <dbReference type="ARBA" id="ARBA00022989"/>
    </source>
</evidence>
<dbReference type="GO" id="GO:0031201">
    <property type="term" value="C:SNARE complex"/>
    <property type="evidence" value="ECO:0007669"/>
    <property type="project" value="TreeGrafter"/>
</dbReference>
<evidence type="ECO:0000256" key="6">
    <source>
        <dbReference type="ARBA" id="ARBA00023136"/>
    </source>
</evidence>
<dbReference type="GO" id="GO:0006906">
    <property type="term" value="P:vesicle fusion"/>
    <property type="evidence" value="ECO:0007669"/>
    <property type="project" value="TreeGrafter"/>
</dbReference>
<evidence type="ECO:0000256" key="4">
    <source>
        <dbReference type="ARBA" id="ARBA00022927"/>
    </source>
</evidence>
<keyword evidence="6 7" id="KW-0472">Membrane</keyword>
<dbReference type="EMBL" id="AUPL01002387">
    <property type="protein sequence ID" value="ESL09888.1"/>
    <property type="molecule type" value="Genomic_DNA"/>
</dbReference>
<dbReference type="GO" id="GO:0005484">
    <property type="term" value="F:SNAP receptor activity"/>
    <property type="evidence" value="ECO:0007669"/>
    <property type="project" value="TreeGrafter"/>
</dbReference>
<keyword evidence="4" id="KW-0653">Protein transport</keyword>
<accession>A0A061J376</accession>
<dbReference type="Proteomes" id="UP000031737">
    <property type="component" value="Unassembled WGS sequence"/>
</dbReference>
<evidence type="ECO:0008006" key="10">
    <source>
        <dbReference type="Google" id="ProtNLM"/>
    </source>
</evidence>
<dbReference type="VEuPathDB" id="TriTrypDB:TRSC58_02387"/>
<evidence type="ECO:0000313" key="8">
    <source>
        <dbReference type="EMBL" id="ESL09888.1"/>
    </source>
</evidence>
<dbReference type="AlphaFoldDB" id="A0A061J376"/>
<comment type="subcellular location">
    <subcellularLocation>
        <location evidence="1">Membrane</location>
        <topology evidence="1">Single-pass type IV membrane protein</topology>
    </subcellularLocation>
</comment>
<proteinExistence type="predicted"/>
<keyword evidence="5 7" id="KW-1133">Transmembrane helix</keyword>
<dbReference type="PANTHER" id="PTHR21230:SF77">
    <property type="entry name" value="T-SNARE COILED-COIL HOMOLOGY DOMAIN-CONTAINING PROTEIN"/>
    <property type="match status" value="1"/>
</dbReference>
<reference evidence="8 9" key="1">
    <citation type="submission" date="2013-07" db="EMBL/GenBank/DDBJ databases">
        <authorList>
            <person name="Stoco P.H."/>
            <person name="Wagner G."/>
            <person name="Gerber A."/>
            <person name="Zaha A."/>
            <person name="Thompson C."/>
            <person name="Bartholomeu D.C."/>
            <person name="Luckemeyer D.D."/>
            <person name="Bahia D."/>
            <person name="Loreto E."/>
            <person name="Prestes E.B."/>
            <person name="Lima F.M."/>
            <person name="Rodrigues-Luiz G."/>
            <person name="Vallejo G.A."/>
            <person name="Filho J.F."/>
            <person name="Monteiro K.M."/>
            <person name="Tyler K.M."/>
            <person name="de Almeida L.G."/>
            <person name="Ortiz M.F."/>
            <person name="Siervo M.A."/>
            <person name="de Moraes M.H."/>
            <person name="Cunha O.L."/>
            <person name="Mendonca-Neto R."/>
            <person name="Silva R."/>
            <person name="Teixeira S.M."/>
            <person name="Murta S.M."/>
            <person name="Sincero T.C."/>
            <person name="Mendes T.A."/>
            <person name="Urmenyi T.P."/>
            <person name="Silva V.G."/>
            <person name="da Rocha W.D."/>
            <person name="Andersson B."/>
            <person name="Romanha A.J."/>
            <person name="Steindel M."/>
            <person name="de Vasconcelos A.T."/>
            <person name="Grisard E.C."/>
        </authorList>
    </citation>
    <scope>NUCLEOTIDE SEQUENCE [LARGE SCALE GENOMIC DNA]</scope>
    <source>
        <strain evidence="8 9">SC58</strain>
    </source>
</reference>
<feature type="transmembrane region" description="Helical" evidence="7">
    <location>
        <begin position="208"/>
        <end position="228"/>
    </location>
</feature>
<gene>
    <name evidence="8" type="ORF">TRSC58_02387</name>
</gene>
<dbReference type="OrthoDB" id="19261at2759"/>
<dbReference type="GO" id="GO:0012507">
    <property type="term" value="C:ER to Golgi transport vesicle membrane"/>
    <property type="evidence" value="ECO:0007669"/>
    <property type="project" value="TreeGrafter"/>
</dbReference>
<evidence type="ECO:0000256" key="2">
    <source>
        <dbReference type="ARBA" id="ARBA00022448"/>
    </source>
</evidence>
<dbReference type="GO" id="GO:0015031">
    <property type="term" value="P:protein transport"/>
    <property type="evidence" value="ECO:0007669"/>
    <property type="project" value="UniProtKB-KW"/>
</dbReference>
<keyword evidence="2" id="KW-0813">Transport</keyword>
<evidence type="ECO:0000256" key="7">
    <source>
        <dbReference type="SAM" id="Phobius"/>
    </source>
</evidence>
<keyword evidence="9" id="KW-1185">Reference proteome</keyword>
<keyword evidence="3 7" id="KW-0812">Transmembrane</keyword>
<name>A0A061J376_TRYRA</name>